<name>A0AAV7HGI1_DENCH</name>
<sequence>MARSSDAWKGEEEELIEQGSPRRRVKEDLTDFTKALSSKFWGVASFLAPSPSSQTPSSSPRNYFSAQTSPSSRNRQQEPTISGDSDIVDSFESSRTAGIRSDFAEIGGTIKTGIARLSTNVSINGISKIASTFLPLPDEEEDEEEEELEELEQIEEQEEYEDFSDVVGVTDEVLAFARNIACHPETWLDFPLLSDDDEEFEDFDMSVAQQDHALVIESLAPRLAALRIELCPNHMSLGCFWKIYFALLHPRLNKHDAELLSTPQGRQQNPRADLCCPWPNKKHTYTIVKARAILQHGLQSQVKQGSDDFWRHSSFRAAEDGLNSLDNFEMEKHSIPATSEAEFVDKFVVNEEPYLRKQVKEMAVENLDDDDDDYEWPEDENIAAGMAAVLACDEEDISFSDLEEEDDCFSKQTYSRNGSKLSAEPTVSI</sequence>
<dbReference type="Pfam" id="PF03909">
    <property type="entry name" value="BSD"/>
    <property type="match status" value="1"/>
</dbReference>
<feature type="region of interest" description="Disordered" evidence="1">
    <location>
        <begin position="410"/>
        <end position="429"/>
    </location>
</feature>
<dbReference type="PROSITE" id="PS50858">
    <property type="entry name" value="BSD"/>
    <property type="match status" value="1"/>
</dbReference>
<keyword evidence="4" id="KW-1185">Reference proteome</keyword>
<dbReference type="InterPro" id="IPR005607">
    <property type="entry name" value="BSD_dom"/>
</dbReference>
<comment type="caution">
    <text evidence="3">The sequence shown here is derived from an EMBL/GenBank/DDBJ whole genome shotgun (WGS) entry which is preliminary data.</text>
</comment>
<dbReference type="EMBL" id="JAGFBR010000005">
    <property type="protein sequence ID" value="KAH0466909.1"/>
    <property type="molecule type" value="Genomic_DNA"/>
</dbReference>
<evidence type="ECO:0000256" key="1">
    <source>
        <dbReference type="SAM" id="MobiDB-lite"/>
    </source>
</evidence>
<feature type="region of interest" description="Disordered" evidence="1">
    <location>
        <begin position="48"/>
        <end position="88"/>
    </location>
</feature>
<dbReference type="Gene3D" id="1.10.3970.10">
    <property type="entry name" value="BSD domain"/>
    <property type="match status" value="1"/>
</dbReference>
<feature type="compositionally biased region" description="Polar residues" evidence="1">
    <location>
        <begin position="61"/>
        <end position="83"/>
    </location>
</feature>
<dbReference type="PANTHER" id="PTHR31923:SF4">
    <property type="entry name" value="BSD DOMAIN-CONTAINING PROTEIN"/>
    <property type="match status" value="1"/>
</dbReference>
<gene>
    <name evidence="3" type="ORF">IEQ34_004147</name>
</gene>
<feature type="compositionally biased region" description="Low complexity" evidence="1">
    <location>
        <begin position="49"/>
        <end position="60"/>
    </location>
</feature>
<accession>A0AAV7HGI1</accession>
<dbReference type="AlphaFoldDB" id="A0AAV7HGI1"/>
<organism evidence="3 4">
    <name type="scientific">Dendrobium chrysotoxum</name>
    <name type="common">Orchid</name>
    <dbReference type="NCBI Taxonomy" id="161865"/>
    <lineage>
        <taxon>Eukaryota</taxon>
        <taxon>Viridiplantae</taxon>
        <taxon>Streptophyta</taxon>
        <taxon>Embryophyta</taxon>
        <taxon>Tracheophyta</taxon>
        <taxon>Spermatophyta</taxon>
        <taxon>Magnoliopsida</taxon>
        <taxon>Liliopsida</taxon>
        <taxon>Asparagales</taxon>
        <taxon>Orchidaceae</taxon>
        <taxon>Epidendroideae</taxon>
        <taxon>Malaxideae</taxon>
        <taxon>Dendrobiinae</taxon>
        <taxon>Dendrobium</taxon>
    </lineage>
</organism>
<dbReference type="InterPro" id="IPR035925">
    <property type="entry name" value="BSD_dom_sf"/>
</dbReference>
<dbReference type="Proteomes" id="UP000775213">
    <property type="component" value="Unassembled WGS sequence"/>
</dbReference>
<evidence type="ECO:0000313" key="4">
    <source>
        <dbReference type="Proteomes" id="UP000775213"/>
    </source>
</evidence>
<feature type="compositionally biased region" description="Basic and acidic residues" evidence="1">
    <location>
        <begin position="1"/>
        <end position="10"/>
    </location>
</feature>
<evidence type="ECO:0000313" key="3">
    <source>
        <dbReference type="EMBL" id="KAH0466909.1"/>
    </source>
</evidence>
<feature type="region of interest" description="Disordered" evidence="1">
    <location>
        <begin position="1"/>
        <end position="26"/>
    </location>
</feature>
<proteinExistence type="predicted"/>
<reference evidence="3 4" key="1">
    <citation type="journal article" date="2021" name="Hortic Res">
        <title>Chromosome-scale assembly of the Dendrobium chrysotoxum genome enhances the understanding of orchid evolution.</title>
        <authorList>
            <person name="Zhang Y."/>
            <person name="Zhang G.Q."/>
            <person name="Zhang D."/>
            <person name="Liu X.D."/>
            <person name="Xu X.Y."/>
            <person name="Sun W.H."/>
            <person name="Yu X."/>
            <person name="Zhu X."/>
            <person name="Wang Z.W."/>
            <person name="Zhao X."/>
            <person name="Zhong W.Y."/>
            <person name="Chen H."/>
            <person name="Yin W.L."/>
            <person name="Huang T."/>
            <person name="Niu S.C."/>
            <person name="Liu Z.J."/>
        </authorList>
    </citation>
    <scope>NUCLEOTIDE SEQUENCE [LARGE SCALE GENOMIC DNA]</scope>
    <source>
        <strain evidence="3">Lindl</strain>
    </source>
</reference>
<feature type="domain" description="BSD" evidence="2">
    <location>
        <begin position="197"/>
        <end position="252"/>
    </location>
</feature>
<dbReference type="SMART" id="SM00751">
    <property type="entry name" value="BSD"/>
    <property type="match status" value="1"/>
</dbReference>
<evidence type="ECO:0000259" key="2">
    <source>
        <dbReference type="PROSITE" id="PS50858"/>
    </source>
</evidence>
<dbReference type="SUPFAM" id="SSF140383">
    <property type="entry name" value="BSD domain-like"/>
    <property type="match status" value="1"/>
</dbReference>
<protein>
    <recommendedName>
        <fullName evidence="2">BSD domain-containing protein</fullName>
    </recommendedName>
</protein>
<dbReference type="PANTHER" id="PTHR31923">
    <property type="entry name" value="BSD DOMAIN-CONTAINING PROTEIN"/>
    <property type="match status" value="1"/>
</dbReference>